<dbReference type="InParanoid" id="G0PFG5"/>
<dbReference type="AlphaFoldDB" id="G0PFG5"/>
<dbReference type="HOGENOM" id="CLU_2778129_0_0_1"/>
<proteinExistence type="predicted"/>
<organism evidence="2">
    <name type="scientific">Caenorhabditis brenneri</name>
    <name type="common">Nematode worm</name>
    <dbReference type="NCBI Taxonomy" id="135651"/>
    <lineage>
        <taxon>Eukaryota</taxon>
        <taxon>Metazoa</taxon>
        <taxon>Ecdysozoa</taxon>
        <taxon>Nematoda</taxon>
        <taxon>Chromadorea</taxon>
        <taxon>Rhabditida</taxon>
        <taxon>Rhabditina</taxon>
        <taxon>Rhabditomorpha</taxon>
        <taxon>Rhabditoidea</taxon>
        <taxon>Rhabditidae</taxon>
        <taxon>Peloderinae</taxon>
        <taxon>Caenorhabditis</taxon>
    </lineage>
</organism>
<evidence type="ECO:0000313" key="1">
    <source>
        <dbReference type="EMBL" id="EGT53781.1"/>
    </source>
</evidence>
<protein>
    <submittedName>
        <fullName evidence="1">Uncharacterized protein</fullName>
    </submittedName>
</protein>
<name>G0PFG5_CAEBE</name>
<dbReference type="EMBL" id="GL380360">
    <property type="protein sequence ID" value="EGT53781.1"/>
    <property type="molecule type" value="Genomic_DNA"/>
</dbReference>
<gene>
    <name evidence="1" type="ORF">CAEBREN_13936</name>
</gene>
<evidence type="ECO:0000313" key="2">
    <source>
        <dbReference type="Proteomes" id="UP000008068"/>
    </source>
</evidence>
<dbReference type="Proteomes" id="UP000008068">
    <property type="component" value="Unassembled WGS sequence"/>
</dbReference>
<sequence>MRTSSSRKHFLVKQFSLNRVMNLFAETPLPFLGTVPPYLPCTSILTILYHELIEPSFNPWAPMLDSFNP</sequence>
<reference evidence="2" key="1">
    <citation type="submission" date="2011-07" db="EMBL/GenBank/DDBJ databases">
        <authorList>
            <consortium name="Caenorhabditis brenneri Sequencing and Analysis Consortium"/>
            <person name="Wilson R.K."/>
        </authorList>
    </citation>
    <scope>NUCLEOTIDE SEQUENCE [LARGE SCALE GENOMIC DNA]</scope>
    <source>
        <strain evidence="2">PB2801</strain>
    </source>
</reference>
<accession>G0PFG5</accession>
<keyword evidence="2" id="KW-1185">Reference proteome</keyword>